<organism evidence="2 3">
    <name type="scientific">Desulfovibrio legallii</name>
    <dbReference type="NCBI Taxonomy" id="571438"/>
    <lineage>
        <taxon>Bacteria</taxon>
        <taxon>Pseudomonadati</taxon>
        <taxon>Thermodesulfobacteriota</taxon>
        <taxon>Desulfovibrionia</taxon>
        <taxon>Desulfovibrionales</taxon>
        <taxon>Desulfovibrionaceae</taxon>
        <taxon>Desulfovibrio</taxon>
    </lineage>
</organism>
<feature type="compositionally biased region" description="Polar residues" evidence="1">
    <location>
        <begin position="196"/>
        <end position="207"/>
    </location>
</feature>
<dbReference type="PANTHER" id="PTHR35810:SF1">
    <property type="entry name" value="CYTOPLASMIC PROTEIN"/>
    <property type="match status" value="1"/>
</dbReference>
<feature type="region of interest" description="Disordered" evidence="1">
    <location>
        <begin position="185"/>
        <end position="207"/>
    </location>
</feature>
<dbReference type="PANTHER" id="PTHR35810">
    <property type="entry name" value="CYTOPLASMIC PROTEIN-RELATED"/>
    <property type="match status" value="1"/>
</dbReference>
<proteinExistence type="predicted"/>
<evidence type="ECO:0000256" key="1">
    <source>
        <dbReference type="SAM" id="MobiDB-lite"/>
    </source>
</evidence>
<dbReference type="Pfam" id="PF13310">
    <property type="entry name" value="Virulence_RhuM"/>
    <property type="match status" value="1"/>
</dbReference>
<keyword evidence="3" id="KW-1185">Reference proteome</keyword>
<dbReference type="EMBL" id="FNBX01000004">
    <property type="protein sequence ID" value="SDF35550.1"/>
    <property type="molecule type" value="Genomic_DNA"/>
</dbReference>
<sequence>MEPNKSEIVMYQTEDGKTRIDVRMENETVWLSQAQMAELFQRDRSVITRHVNNAISEGEVDEKSNVQFLHVAHSDKPVAFYSLDIIISVGYRVKSLRGVQFRRWATGVLREYLAKGFALNDELLKQAGGGNYWRELLERIRDIRSSEKVFYRQLLDLYATVPTMTHALQSRRNSSRSYRIKFTTPRTDTRRRKSLLNAQMPNGHSWA</sequence>
<name>A0A1G7KEU9_9BACT</name>
<protein>
    <submittedName>
        <fullName evidence="2">Virulence protein RhuM family protein</fullName>
    </submittedName>
</protein>
<reference evidence="3" key="1">
    <citation type="submission" date="2016-10" db="EMBL/GenBank/DDBJ databases">
        <authorList>
            <person name="Varghese N."/>
            <person name="Submissions S."/>
        </authorList>
    </citation>
    <scope>NUCLEOTIDE SEQUENCE [LARGE SCALE GENOMIC DNA]</scope>
    <source>
        <strain evidence="3">KHC7</strain>
    </source>
</reference>
<accession>A0A1G7KEU9</accession>
<dbReference type="InterPro" id="IPR011204">
    <property type="entry name" value="Virulence_RhuM-like"/>
</dbReference>
<dbReference type="STRING" id="571438.SAMN05192586_10472"/>
<gene>
    <name evidence="2" type="ORF">SAMN05192586_10472</name>
</gene>
<evidence type="ECO:0000313" key="3">
    <source>
        <dbReference type="Proteomes" id="UP000199355"/>
    </source>
</evidence>
<dbReference type="Proteomes" id="UP000199355">
    <property type="component" value="Unassembled WGS sequence"/>
</dbReference>
<evidence type="ECO:0000313" key="2">
    <source>
        <dbReference type="EMBL" id="SDF35550.1"/>
    </source>
</evidence>
<dbReference type="AlphaFoldDB" id="A0A1G7KEU9"/>